<evidence type="ECO:0000256" key="1">
    <source>
        <dbReference type="SAM" id="MobiDB-lite"/>
    </source>
</evidence>
<reference evidence="2 3" key="1">
    <citation type="submission" date="2021-06" db="EMBL/GenBank/DDBJ databases">
        <authorList>
            <person name="Kallberg Y."/>
            <person name="Tangrot J."/>
            <person name="Rosling A."/>
        </authorList>
    </citation>
    <scope>NUCLEOTIDE SEQUENCE [LARGE SCALE GENOMIC DNA]</scope>
    <source>
        <strain evidence="2 3">120-4 pot B 10/14</strain>
    </source>
</reference>
<dbReference type="Proteomes" id="UP000789901">
    <property type="component" value="Unassembled WGS sequence"/>
</dbReference>
<feature type="compositionally biased region" description="Polar residues" evidence="1">
    <location>
        <begin position="181"/>
        <end position="206"/>
    </location>
</feature>
<comment type="caution">
    <text evidence="2">The sequence shown here is derived from an EMBL/GenBank/DDBJ whole genome shotgun (WGS) entry which is preliminary data.</text>
</comment>
<accession>A0ABN7VQD0</accession>
<dbReference type="EMBL" id="CAJVQB010018879">
    <property type="protein sequence ID" value="CAG8789134.1"/>
    <property type="molecule type" value="Genomic_DNA"/>
</dbReference>
<gene>
    <name evidence="2" type="ORF">GMARGA_LOCUS20944</name>
</gene>
<sequence>EKIMSKSMEKNRLEILPKNQLVKNLSLANISNFNPLCKNGCLVVYSNNILCLGKIIAMYEKCGQQHAWVEKPVDFLDSLSYISIKVYIQVANHIFSYENLAGENIVIHITSHEAPSPAAPPAASGAAKAPSTGAPKAISAAPKATTAAPKATTAAPKATTAAPKAITGSPKAITSAPKASPTATSQPTKSTDKTVLSPNPTTIQPSEQSSNLGILGIIACASVVCHIFLHISGGPSSAVWQIGASVDIILRSIVIIIVGTPPPERLIQKLRIKLFERAIVNVTLRERGVVSTGIIMDEFCGWKMDQQIN</sequence>
<organism evidence="2 3">
    <name type="scientific">Gigaspora margarita</name>
    <dbReference type="NCBI Taxonomy" id="4874"/>
    <lineage>
        <taxon>Eukaryota</taxon>
        <taxon>Fungi</taxon>
        <taxon>Fungi incertae sedis</taxon>
        <taxon>Mucoromycota</taxon>
        <taxon>Glomeromycotina</taxon>
        <taxon>Glomeromycetes</taxon>
        <taxon>Diversisporales</taxon>
        <taxon>Gigasporaceae</taxon>
        <taxon>Gigaspora</taxon>
    </lineage>
</organism>
<evidence type="ECO:0000313" key="3">
    <source>
        <dbReference type="Proteomes" id="UP000789901"/>
    </source>
</evidence>
<evidence type="ECO:0000313" key="2">
    <source>
        <dbReference type="EMBL" id="CAG8789134.1"/>
    </source>
</evidence>
<feature type="region of interest" description="Disordered" evidence="1">
    <location>
        <begin position="117"/>
        <end position="206"/>
    </location>
</feature>
<proteinExistence type="predicted"/>
<feature type="non-terminal residue" evidence="2">
    <location>
        <position position="1"/>
    </location>
</feature>
<keyword evidence="3" id="KW-1185">Reference proteome</keyword>
<protein>
    <submittedName>
        <fullName evidence="2">14085_t:CDS:1</fullName>
    </submittedName>
</protein>
<name>A0ABN7VQD0_GIGMA</name>
<feature type="compositionally biased region" description="Low complexity" evidence="1">
    <location>
        <begin position="121"/>
        <end position="167"/>
    </location>
</feature>